<dbReference type="EMBL" id="JBHRTI010000004">
    <property type="protein sequence ID" value="MFC3147490.1"/>
    <property type="molecule type" value="Genomic_DNA"/>
</dbReference>
<evidence type="ECO:0000256" key="6">
    <source>
        <dbReference type="ARBA" id="ARBA00022989"/>
    </source>
</evidence>
<name>A0ABV7H4U9_9BURK</name>
<keyword evidence="3" id="KW-0813">Transport</keyword>
<dbReference type="SUPFAM" id="SSF143865">
    <property type="entry name" value="CorA soluble domain-like"/>
    <property type="match status" value="1"/>
</dbReference>
<dbReference type="Proteomes" id="UP001595556">
    <property type="component" value="Unassembled WGS sequence"/>
</dbReference>
<dbReference type="Gene3D" id="3.30.460.20">
    <property type="entry name" value="CorA soluble domain-like"/>
    <property type="match status" value="1"/>
</dbReference>
<evidence type="ECO:0000256" key="5">
    <source>
        <dbReference type="ARBA" id="ARBA00022692"/>
    </source>
</evidence>
<evidence type="ECO:0000256" key="2">
    <source>
        <dbReference type="ARBA" id="ARBA00009765"/>
    </source>
</evidence>
<protein>
    <submittedName>
        <fullName evidence="9">Magnesium transporter CorA family protein</fullName>
    </submittedName>
</protein>
<evidence type="ECO:0000256" key="1">
    <source>
        <dbReference type="ARBA" id="ARBA00004651"/>
    </source>
</evidence>
<dbReference type="Gene3D" id="1.20.58.340">
    <property type="entry name" value="Magnesium transport protein CorA, transmembrane region"/>
    <property type="match status" value="2"/>
</dbReference>
<dbReference type="Pfam" id="PF01544">
    <property type="entry name" value="CorA"/>
    <property type="match status" value="1"/>
</dbReference>
<comment type="subcellular location">
    <subcellularLocation>
        <location evidence="1">Cell membrane</location>
        <topology evidence="1">Multi-pass membrane protein</topology>
    </subcellularLocation>
</comment>
<dbReference type="SUPFAM" id="SSF144083">
    <property type="entry name" value="Magnesium transport protein CorA, transmembrane region"/>
    <property type="match status" value="1"/>
</dbReference>
<keyword evidence="6 8" id="KW-1133">Transmembrane helix</keyword>
<sequence length="379" mass="42863">MTRRACFALKTPEVRAGMERLVFQQGSLRRDGEVPPAPGFLWLDFSHDEVAEDPEAWRADVHAAVGEWIFEEHAIDALNLQHPSYFDDTSSYDMIVFRKLAVPRAEGSFADTGPLGDQTGRGLTLGALQTRPITFFLFDHALVTVRSSESRTIDQFKQRLFAIVGKKDMTGNGAATGNRLPARPDELMLRLINTLVDSYLALRQPLTERLDHWQRELLAPGRAFSNWRALLDARIELRKLEALSEEQYDALQEYRDSVLDSPACAERESVLVRINDVMEHIHRVLNHARRLEQTVESAVQLNFSAQAQRTNRIVQILTVVTVIIAPLNLMAGLYGMNFEHIPGAKHPDGFWIMLGAMAAVTVVLLAFFSAKRYIDRSRR</sequence>
<evidence type="ECO:0000256" key="8">
    <source>
        <dbReference type="SAM" id="Phobius"/>
    </source>
</evidence>
<gene>
    <name evidence="9" type="ORF">ACFOEN_07535</name>
</gene>
<keyword evidence="5 8" id="KW-0812">Transmembrane</keyword>
<keyword evidence="7 8" id="KW-0472">Membrane</keyword>
<dbReference type="CDD" id="cd12822">
    <property type="entry name" value="TmCorA-like"/>
    <property type="match status" value="1"/>
</dbReference>
<dbReference type="RefSeq" id="WP_377302647.1">
    <property type="nucleotide sequence ID" value="NZ_CP180191.1"/>
</dbReference>
<organism evidence="9 10">
    <name type="scientific">Piscinibacterium candidicorallinum</name>
    <dbReference type="NCBI Taxonomy" id="1793872"/>
    <lineage>
        <taxon>Bacteria</taxon>
        <taxon>Pseudomonadati</taxon>
        <taxon>Pseudomonadota</taxon>
        <taxon>Betaproteobacteria</taxon>
        <taxon>Burkholderiales</taxon>
        <taxon>Piscinibacterium</taxon>
    </lineage>
</organism>
<dbReference type="InterPro" id="IPR045861">
    <property type="entry name" value="CorA_cytoplasmic_dom"/>
</dbReference>
<dbReference type="PANTHER" id="PTHR46494:SF1">
    <property type="entry name" value="CORA FAMILY METAL ION TRANSPORTER (EUROFUNG)"/>
    <property type="match status" value="1"/>
</dbReference>
<evidence type="ECO:0000256" key="3">
    <source>
        <dbReference type="ARBA" id="ARBA00022448"/>
    </source>
</evidence>
<feature type="transmembrane region" description="Helical" evidence="8">
    <location>
        <begin position="316"/>
        <end position="337"/>
    </location>
</feature>
<dbReference type="PANTHER" id="PTHR46494">
    <property type="entry name" value="CORA FAMILY METAL ION TRANSPORTER (EUROFUNG)"/>
    <property type="match status" value="1"/>
</dbReference>
<evidence type="ECO:0000313" key="10">
    <source>
        <dbReference type="Proteomes" id="UP001595556"/>
    </source>
</evidence>
<comment type="similarity">
    <text evidence="2">Belongs to the CorA metal ion transporter (MIT) (TC 1.A.35) family.</text>
</comment>
<keyword evidence="4" id="KW-1003">Cell membrane</keyword>
<feature type="transmembrane region" description="Helical" evidence="8">
    <location>
        <begin position="349"/>
        <end position="370"/>
    </location>
</feature>
<proteinExistence type="inferred from homology"/>
<evidence type="ECO:0000256" key="7">
    <source>
        <dbReference type="ARBA" id="ARBA00023136"/>
    </source>
</evidence>
<evidence type="ECO:0000256" key="4">
    <source>
        <dbReference type="ARBA" id="ARBA00022475"/>
    </source>
</evidence>
<comment type="caution">
    <text evidence="9">The sequence shown here is derived from an EMBL/GenBank/DDBJ whole genome shotgun (WGS) entry which is preliminary data.</text>
</comment>
<evidence type="ECO:0000313" key="9">
    <source>
        <dbReference type="EMBL" id="MFC3147490.1"/>
    </source>
</evidence>
<accession>A0ABV7H4U9</accession>
<dbReference type="InterPro" id="IPR045863">
    <property type="entry name" value="CorA_TM1_TM2"/>
</dbReference>
<keyword evidence="10" id="KW-1185">Reference proteome</keyword>
<reference evidence="10" key="1">
    <citation type="journal article" date="2019" name="Int. J. Syst. Evol. Microbiol.">
        <title>The Global Catalogue of Microorganisms (GCM) 10K type strain sequencing project: providing services to taxonomists for standard genome sequencing and annotation.</title>
        <authorList>
            <consortium name="The Broad Institute Genomics Platform"/>
            <consortium name="The Broad Institute Genome Sequencing Center for Infectious Disease"/>
            <person name="Wu L."/>
            <person name="Ma J."/>
        </authorList>
    </citation>
    <scope>NUCLEOTIDE SEQUENCE [LARGE SCALE GENOMIC DNA]</scope>
    <source>
        <strain evidence="10">KCTC 52168</strain>
    </source>
</reference>
<dbReference type="InterPro" id="IPR002523">
    <property type="entry name" value="MgTranspt_CorA/ZnTranspt_ZntB"/>
</dbReference>